<dbReference type="GO" id="GO:0071949">
    <property type="term" value="F:FAD binding"/>
    <property type="evidence" value="ECO:0007669"/>
    <property type="project" value="InterPro"/>
</dbReference>
<comment type="caution">
    <text evidence="1">The sequence shown here is derived from an EMBL/GenBank/DDBJ whole genome shotgun (WGS) entry which is preliminary data.</text>
</comment>
<evidence type="ECO:0000313" key="1">
    <source>
        <dbReference type="EMBL" id="KNE86728.1"/>
    </source>
</evidence>
<dbReference type="GO" id="GO:0033540">
    <property type="term" value="P:fatty acid beta-oxidation using acyl-CoA oxidase"/>
    <property type="evidence" value="ECO:0007669"/>
    <property type="project" value="TreeGrafter"/>
</dbReference>
<name>A0A0L0UI67_9BASI</name>
<evidence type="ECO:0000313" key="2">
    <source>
        <dbReference type="Proteomes" id="UP000054564"/>
    </source>
</evidence>
<proteinExistence type="predicted"/>
<organism evidence="1 2">
    <name type="scientific">Puccinia striiformis f. sp. tritici PST-78</name>
    <dbReference type="NCBI Taxonomy" id="1165861"/>
    <lineage>
        <taxon>Eukaryota</taxon>
        <taxon>Fungi</taxon>
        <taxon>Dikarya</taxon>
        <taxon>Basidiomycota</taxon>
        <taxon>Pucciniomycotina</taxon>
        <taxon>Pucciniomycetes</taxon>
        <taxon>Pucciniales</taxon>
        <taxon>Pucciniaceae</taxon>
        <taxon>Puccinia</taxon>
    </lineage>
</organism>
<dbReference type="AlphaFoldDB" id="A0A0L0UI67"/>
<gene>
    <name evidence="1" type="ORF">PSTG_19908</name>
</gene>
<dbReference type="InterPro" id="IPR012258">
    <property type="entry name" value="Acyl-CoA_oxidase"/>
</dbReference>
<dbReference type="GO" id="GO:0055088">
    <property type="term" value="P:lipid homeostasis"/>
    <property type="evidence" value="ECO:0007669"/>
    <property type="project" value="TreeGrafter"/>
</dbReference>
<dbReference type="Gene3D" id="2.40.110.10">
    <property type="entry name" value="Butyryl-CoA Dehydrogenase, subunit A, domain 2"/>
    <property type="match status" value="1"/>
</dbReference>
<evidence type="ECO:0008006" key="3">
    <source>
        <dbReference type="Google" id="ProtNLM"/>
    </source>
</evidence>
<dbReference type="GO" id="GO:0003997">
    <property type="term" value="F:acyl-CoA oxidase activity"/>
    <property type="evidence" value="ECO:0007669"/>
    <property type="project" value="InterPro"/>
</dbReference>
<protein>
    <recommendedName>
        <fullName evidence="3">Acyl-coenzyme A oxidase N-terminal domain-containing protein</fullName>
    </recommendedName>
</protein>
<dbReference type="GO" id="GO:0005504">
    <property type="term" value="F:fatty acid binding"/>
    <property type="evidence" value="ECO:0007669"/>
    <property type="project" value="TreeGrafter"/>
</dbReference>
<dbReference type="Proteomes" id="UP000054564">
    <property type="component" value="Unassembled WGS sequence"/>
</dbReference>
<dbReference type="STRING" id="1165861.A0A0L0UI67"/>
<dbReference type="InterPro" id="IPR009100">
    <property type="entry name" value="AcylCoA_DH/oxidase_NM_dom_sf"/>
</dbReference>
<accession>A0A0L0UI67</accession>
<dbReference type="GO" id="GO:0005777">
    <property type="term" value="C:peroxisome"/>
    <property type="evidence" value="ECO:0007669"/>
    <property type="project" value="InterPro"/>
</dbReference>
<keyword evidence="2" id="KW-1185">Reference proteome</keyword>
<dbReference type="EMBL" id="AJIL01008379">
    <property type="protein sequence ID" value="KNE86728.1"/>
    <property type="molecule type" value="Genomic_DNA"/>
</dbReference>
<reference evidence="2" key="1">
    <citation type="submission" date="2014-03" db="EMBL/GenBank/DDBJ databases">
        <title>The Genome Sequence of Puccinia striiformis f. sp. tritici PST-78.</title>
        <authorList>
            <consortium name="The Broad Institute Genome Sequencing Platform"/>
            <person name="Cuomo C."/>
            <person name="Hulbert S."/>
            <person name="Chen X."/>
            <person name="Walker B."/>
            <person name="Young S.K."/>
            <person name="Zeng Q."/>
            <person name="Gargeya S."/>
            <person name="Fitzgerald M."/>
            <person name="Haas B."/>
            <person name="Abouelleil A."/>
            <person name="Alvarado L."/>
            <person name="Arachchi H.M."/>
            <person name="Berlin A.M."/>
            <person name="Chapman S.B."/>
            <person name="Goldberg J."/>
            <person name="Griggs A."/>
            <person name="Gujja S."/>
            <person name="Hansen M."/>
            <person name="Howarth C."/>
            <person name="Imamovic A."/>
            <person name="Larimer J."/>
            <person name="McCowan C."/>
            <person name="Montmayeur A."/>
            <person name="Murphy C."/>
            <person name="Neiman D."/>
            <person name="Pearson M."/>
            <person name="Priest M."/>
            <person name="Roberts A."/>
            <person name="Saif S."/>
            <person name="Shea T."/>
            <person name="Sisk P."/>
            <person name="Sykes S."/>
            <person name="Wortman J."/>
            <person name="Nusbaum C."/>
            <person name="Birren B."/>
        </authorList>
    </citation>
    <scope>NUCLEOTIDE SEQUENCE [LARGE SCALE GENOMIC DNA]</scope>
    <source>
        <strain evidence="2">race PST-78</strain>
    </source>
</reference>
<dbReference type="PANTHER" id="PTHR10909:SF250">
    <property type="entry name" value="PEROXISOMAL ACYL-COENZYME A OXIDASE 1"/>
    <property type="match status" value="1"/>
</dbReference>
<dbReference type="PANTHER" id="PTHR10909">
    <property type="entry name" value="ELECTRON TRANSPORT OXIDOREDUCTASE"/>
    <property type="match status" value="1"/>
</dbReference>
<dbReference type="SUPFAM" id="SSF56645">
    <property type="entry name" value="Acyl-CoA dehydrogenase NM domain-like"/>
    <property type="match status" value="1"/>
</dbReference>
<sequence length="117" mass="13073">MVVPALRTQSTDEQFEKYGKRAANFEVCGAYAQTELGHGTFLRGLETRADYDRNTEEFVLNSPTITAYKWWPGGCNGSYGELLPFGCKLVHRQSTEGCANVLGANTRRRDSYAIARN</sequence>
<dbReference type="InterPro" id="IPR046373">
    <property type="entry name" value="Acyl-CoA_Oxase/DH_mid-dom_sf"/>
</dbReference>